<evidence type="ECO:0000313" key="3">
    <source>
        <dbReference type="Proteomes" id="UP000664698"/>
    </source>
</evidence>
<accession>A0ABS3BNE8</accession>
<proteinExistence type="predicted"/>
<dbReference type="EMBL" id="JAFKCW010000001">
    <property type="protein sequence ID" value="MBN7799860.1"/>
    <property type="molecule type" value="Genomic_DNA"/>
</dbReference>
<keyword evidence="3" id="KW-1185">Reference proteome</keyword>
<dbReference type="Proteomes" id="UP000664698">
    <property type="component" value="Unassembled WGS sequence"/>
</dbReference>
<protein>
    <submittedName>
        <fullName evidence="2">Uncharacterized protein</fullName>
    </submittedName>
</protein>
<organism evidence="2 3">
    <name type="scientific">Algoriphagus aestuariicola</name>
    <dbReference type="NCBI Taxonomy" id="1852016"/>
    <lineage>
        <taxon>Bacteria</taxon>
        <taxon>Pseudomonadati</taxon>
        <taxon>Bacteroidota</taxon>
        <taxon>Cytophagia</taxon>
        <taxon>Cytophagales</taxon>
        <taxon>Cyclobacteriaceae</taxon>
        <taxon>Algoriphagus</taxon>
    </lineage>
</organism>
<evidence type="ECO:0000256" key="1">
    <source>
        <dbReference type="SAM" id="SignalP"/>
    </source>
</evidence>
<reference evidence="2 3" key="1">
    <citation type="submission" date="2021-03" db="EMBL/GenBank/DDBJ databases">
        <title>novel species isolated from a fishpond in China.</title>
        <authorList>
            <person name="Lu H."/>
            <person name="Cai Z."/>
        </authorList>
    </citation>
    <scope>NUCLEOTIDE SEQUENCE [LARGE SCALE GENOMIC DNA]</scope>
    <source>
        <strain evidence="2 3">JCM 31546</strain>
    </source>
</reference>
<gene>
    <name evidence="2" type="ORF">J0A67_03260</name>
</gene>
<evidence type="ECO:0000313" key="2">
    <source>
        <dbReference type="EMBL" id="MBN7799860.1"/>
    </source>
</evidence>
<comment type="caution">
    <text evidence="2">The sequence shown here is derived from an EMBL/GenBank/DDBJ whole genome shotgun (WGS) entry which is preliminary data.</text>
</comment>
<sequence length="184" mass="20462">MKQIVRFCLLLLFVCLGFALHAQEKNDVLVLLSGERKEVKVTGVNDTHVKFRYPGEEFDNEISKTTLAQVEFGSGRVEKFGDSTPVGATPIKAVGSDNHGSAPDRHNKIAVLPFEFVSNDPGMSPESMSKVVQNATSNFVKNDYRALTLQDPMTTNAILAKNNIDQIYRGIPPMNLEKFSEWNM</sequence>
<feature type="signal peptide" evidence="1">
    <location>
        <begin position="1"/>
        <end position="22"/>
    </location>
</feature>
<name>A0ABS3BNE8_9BACT</name>
<dbReference type="RefSeq" id="WP_206567833.1">
    <property type="nucleotide sequence ID" value="NZ_JAFKCW010000001.1"/>
</dbReference>
<feature type="chain" id="PRO_5045560541" evidence="1">
    <location>
        <begin position="23"/>
        <end position="184"/>
    </location>
</feature>
<keyword evidence="1" id="KW-0732">Signal</keyword>